<protein>
    <submittedName>
        <fullName evidence="7">23S rRNA (Uracil1939-C5)-methyltransferase</fullName>
    </submittedName>
</protein>
<dbReference type="NCBIfam" id="TIGR00479">
    <property type="entry name" value="rumA"/>
    <property type="match status" value="1"/>
</dbReference>
<feature type="binding site" evidence="4">
    <location>
        <position position="356"/>
    </location>
    <ligand>
        <name>S-adenosyl-L-methionine</name>
        <dbReference type="ChEBI" id="CHEBI:59789"/>
    </ligand>
</feature>
<accession>A0A1I7N7I2</accession>
<dbReference type="PANTHER" id="PTHR11061">
    <property type="entry name" value="RNA M5U METHYLTRANSFERASE"/>
    <property type="match status" value="1"/>
</dbReference>
<dbReference type="RefSeq" id="WP_092460907.1">
    <property type="nucleotide sequence ID" value="NZ_FPCJ01000001.1"/>
</dbReference>
<feature type="binding site" evidence="4">
    <location>
        <position position="405"/>
    </location>
    <ligand>
        <name>S-adenosyl-L-methionine</name>
        <dbReference type="ChEBI" id="CHEBI:59789"/>
    </ligand>
</feature>
<dbReference type="Gene3D" id="2.40.50.1070">
    <property type="match status" value="1"/>
</dbReference>
<dbReference type="GO" id="GO:0070475">
    <property type="term" value="P:rRNA base methylation"/>
    <property type="evidence" value="ECO:0007669"/>
    <property type="project" value="TreeGrafter"/>
</dbReference>
<organism evidence="7 8">
    <name type="scientific">Thermoflavifilum thermophilum</name>
    <dbReference type="NCBI Taxonomy" id="1393122"/>
    <lineage>
        <taxon>Bacteria</taxon>
        <taxon>Pseudomonadati</taxon>
        <taxon>Bacteroidota</taxon>
        <taxon>Chitinophagia</taxon>
        <taxon>Chitinophagales</taxon>
        <taxon>Chitinophagaceae</taxon>
        <taxon>Thermoflavifilum</taxon>
    </lineage>
</organism>
<dbReference type="PROSITE" id="PS01231">
    <property type="entry name" value="TRMA_2"/>
    <property type="match status" value="1"/>
</dbReference>
<dbReference type="InterPro" id="IPR012340">
    <property type="entry name" value="NA-bd_OB-fold"/>
</dbReference>
<sequence length="474" mass="54280">MSRRNQIIERVSVQDYAAEGRALARLDGKVIFIEGGAVPGDEVDVQLVKDRKDWVLARVIRFHTYAPDRVDPFCQHFGVCGGCTWQMLPYQQQLQYKQRQVEQVFQHIGRLRFPAIRPILPANPVIRYRNKAEFTASDRAFLPGLEWQLTAQKGELPPPALGYHVPRRFDRVLHIETCDLVPEPVNRLRNRVHAFVWQQQQKLGYQLFYHIKHHTGWLRGLSVRINKQQEVMANLIFAYEDQQLCEALCEMLLKEIPELSSLYVTLNAKRNDSLHDLQPKLVHGPGYLLERLGNYVFKIGPKSFFQTNSYQAERLYDQVKQLAALSGRETVYDLYCGTGSIGIYVAEGAARVIGIEQIPEAVEDARENVRLNEVSHVHIQAGDVVDVWDEAFIAQHGRPDVVITDPPRAGMHARLIAKLLQIRPRVLIYVSCNPATQARDLQQLQQAYAIDVVQPVDMFPHTHHIENIVKLSSI</sequence>
<dbReference type="Gene3D" id="3.40.50.150">
    <property type="entry name" value="Vaccinia Virus protein VP39"/>
    <property type="match status" value="1"/>
</dbReference>
<evidence type="ECO:0000256" key="4">
    <source>
        <dbReference type="PROSITE-ProRule" id="PRU01024"/>
    </source>
</evidence>
<feature type="binding site" evidence="4">
    <location>
        <position position="335"/>
    </location>
    <ligand>
        <name>S-adenosyl-L-methionine</name>
        <dbReference type="ChEBI" id="CHEBI:59789"/>
    </ligand>
</feature>
<dbReference type="AlphaFoldDB" id="A0A1I7N7I2"/>
<evidence type="ECO:0000256" key="1">
    <source>
        <dbReference type="ARBA" id="ARBA00022603"/>
    </source>
</evidence>
<dbReference type="GO" id="GO:0070041">
    <property type="term" value="F:rRNA (uridine-C5-)-methyltransferase activity"/>
    <property type="evidence" value="ECO:0007669"/>
    <property type="project" value="TreeGrafter"/>
</dbReference>
<evidence type="ECO:0000313" key="8">
    <source>
        <dbReference type="Proteomes" id="UP000199537"/>
    </source>
</evidence>
<evidence type="ECO:0000256" key="3">
    <source>
        <dbReference type="ARBA" id="ARBA00022691"/>
    </source>
</evidence>
<feature type="active site" description="Nucleophile" evidence="4">
    <location>
        <position position="432"/>
    </location>
</feature>
<evidence type="ECO:0000256" key="2">
    <source>
        <dbReference type="ARBA" id="ARBA00022679"/>
    </source>
</evidence>
<dbReference type="STRING" id="1393122.SAMN05660895_0842"/>
<feature type="active site" evidence="5">
    <location>
        <position position="432"/>
    </location>
</feature>
<dbReference type="FunFam" id="3.40.50.150:FF:000009">
    <property type="entry name" value="23S rRNA (Uracil(1939)-C(5))-methyltransferase RlmD"/>
    <property type="match status" value="1"/>
</dbReference>
<keyword evidence="2 4" id="KW-0808">Transferase</keyword>
<name>A0A1I7N7I2_9BACT</name>
<feature type="domain" description="TRAM" evidence="6">
    <location>
        <begin position="1"/>
        <end position="61"/>
    </location>
</feature>
<gene>
    <name evidence="7" type="ORF">SAMN05660895_0842</name>
</gene>
<dbReference type="PROSITE" id="PS51687">
    <property type="entry name" value="SAM_MT_RNA_M5U"/>
    <property type="match status" value="1"/>
</dbReference>
<dbReference type="Gene3D" id="2.40.50.140">
    <property type="entry name" value="Nucleic acid-binding proteins"/>
    <property type="match status" value="1"/>
</dbReference>
<evidence type="ECO:0000313" key="7">
    <source>
        <dbReference type="EMBL" id="SFV30618.1"/>
    </source>
</evidence>
<dbReference type="EMBL" id="FPCJ01000001">
    <property type="protein sequence ID" value="SFV30618.1"/>
    <property type="molecule type" value="Genomic_DNA"/>
</dbReference>
<dbReference type="CDD" id="cd02440">
    <property type="entry name" value="AdoMet_MTases"/>
    <property type="match status" value="1"/>
</dbReference>
<dbReference type="PROSITE" id="PS01230">
    <property type="entry name" value="TRMA_1"/>
    <property type="match status" value="1"/>
</dbReference>
<dbReference type="OrthoDB" id="9804590at2"/>
<dbReference type="Pfam" id="PF01938">
    <property type="entry name" value="TRAM"/>
    <property type="match status" value="1"/>
</dbReference>
<dbReference type="SUPFAM" id="SSF50249">
    <property type="entry name" value="Nucleic acid-binding proteins"/>
    <property type="match status" value="1"/>
</dbReference>
<keyword evidence="3 4" id="KW-0949">S-adenosyl-L-methionine</keyword>
<dbReference type="PANTHER" id="PTHR11061:SF30">
    <property type="entry name" value="TRNA (URACIL(54)-C(5))-METHYLTRANSFERASE"/>
    <property type="match status" value="1"/>
</dbReference>
<dbReference type="InterPro" id="IPR030390">
    <property type="entry name" value="MeTrfase_TrmA_AS"/>
</dbReference>
<dbReference type="PROSITE" id="PS50926">
    <property type="entry name" value="TRAM"/>
    <property type="match status" value="1"/>
</dbReference>
<dbReference type="InterPro" id="IPR002792">
    <property type="entry name" value="TRAM_dom"/>
</dbReference>
<dbReference type="InterPro" id="IPR010280">
    <property type="entry name" value="U5_MeTrfase_fam"/>
</dbReference>
<evidence type="ECO:0000256" key="5">
    <source>
        <dbReference type="PROSITE-ProRule" id="PRU10015"/>
    </source>
</evidence>
<dbReference type="InterPro" id="IPR030391">
    <property type="entry name" value="MeTrfase_TrmA_CS"/>
</dbReference>
<dbReference type="Pfam" id="PF05958">
    <property type="entry name" value="tRNA_U5-meth_tr"/>
    <property type="match status" value="1"/>
</dbReference>
<dbReference type="Proteomes" id="UP000199537">
    <property type="component" value="Unassembled WGS sequence"/>
</dbReference>
<reference evidence="8" key="1">
    <citation type="submission" date="2016-10" db="EMBL/GenBank/DDBJ databases">
        <authorList>
            <person name="Varghese N."/>
            <person name="Submissions S."/>
        </authorList>
    </citation>
    <scope>NUCLEOTIDE SEQUENCE [LARGE SCALE GENOMIC DNA]</scope>
    <source>
        <strain evidence="8">DSM 14807</strain>
    </source>
</reference>
<dbReference type="SUPFAM" id="SSF53335">
    <property type="entry name" value="S-adenosyl-L-methionine-dependent methyltransferases"/>
    <property type="match status" value="1"/>
</dbReference>
<proteinExistence type="inferred from homology"/>
<feature type="binding site" evidence="4">
    <location>
        <position position="306"/>
    </location>
    <ligand>
        <name>S-adenosyl-L-methionine</name>
        <dbReference type="ChEBI" id="CHEBI:59789"/>
    </ligand>
</feature>
<keyword evidence="1 4" id="KW-0489">Methyltransferase</keyword>
<dbReference type="InterPro" id="IPR029063">
    <property type="entry name" value="SAM-dependent_MTases_sf"/>
</dbReference>
<comment type="similarity">
    <text evidence="4">Belongs to the class I-like SAM-binding methyltransferase superfamily. RNA M5U methyltransferase family.</text>
</comment>
<keyword evidence="8" id="KW-1185">Reference proteome</keyword>
<evidence type="ECO:0000259" key="6">
    <source>
        <dbReference type="PROSITE" id="PS50926"/>
    </source>
</evidence>